<dbReference type="GO" id="GO:0030497">
    <property type="term" value="P:fatty acid elongation"/>
    <property type="evidence" value="ECO:0007669"/>
    <property type="project" value="TreeGrafter"/>
</dbReference>
<dbReference type="PROSITE" id="PS00061">
    <property type="entry name" value="ADH_SHORT"/>
    <property type="match status" value="1"/>
</dbReference>
<keyword evidence="3" id="KW-1185">Reference proteome</keyword>
<dbReference type="GO" id="GO:0016616">
    <property type="term" value="F:oxidoreductase activity, acting on the CH-OH group of donors, NAD or NADP as acceptor"/>
    <property type="evidence" value="ECO:0007669"/>
    <property type="project" value="TreeGrafter"/>
</dbReference>
<dbReference type="SUPFAM" id="SSF51735">
    <property type="entry name" value="NAD(P)-binding Rossmann-fold domains"/>
    <property type="match status" value="1"/>
</dbReference>
<sequence length="237" mass="24077">MARQVLITGGTRGIGRATAARFVALGDDVLVTGRGPDVAATARQVGARGIRLDLEDPESVGTLRDDLDAVDVVVNNAGGFVGPPPPAGAGLADVAAHWHRGLAVNLVGAVLVVTALEDRLRAGGAVVSVGSIGAEYAGNPYSVAKAALQAWSVGLSERLGPRDVTVNAVAPGYVEGTDLFGGPLDAERRRTLVGRTSLGRPATPEDVAGTVVFLASADARHLTGQTVHVNGGARTTR</sequence>
<dbReference type="PANTHER" id="PTHR42760:SF40">
    <property type="entry name" value="3-OXOACYL-[ACYL-CARRIER-PROTEIN] REDUCTASE, CHLOROPLASTIC"/>
    <property type="match status" value="1"/>
</dbReference>
<dbReference type="RefSeq" id="WP_013769981.1">
    <property type="nucleotide sequence ID" value="NC_015514.1"/>
</dbReference>
<dbReference type="InterPro" id="IPR002347">
    <property type="entry name" value="SDR_fam"/>
</dbReference>
<gene>
    <name evidence="2" type="ordered locus">Celf_0812</name>
</gene>
<dbReference type="PRINTS" id="PR00081">
    <property type="entry name" value="GDHRDH"/>
</dbReference>
<dbReference type="HOGENOM" id="CLU_010194_1_2_11"/>
<reference evidence="2 3" key="1">
    <citation type="submission" date="2011-04" db="EMBL/GenBank/DDBJ databases">
        <title>Complete sequence of Cellulomonas fimi ATCC 484.</title>
        <authorList>
            <consortium name="US DOE Joint Genome Institute"/>
            <person name="Lucas S."/>
            <person name="Han J."/>
            <person name="Lapidus A."/>
            <person name="Cheng J.-F."/>
            <person name="Goodwin L."/>
            <person name="Pitluck S."/>
            <person name="Peters L."/>
            <person name="Chertkov O."/>
            <person name="Detter J.C."/>
            <person name="Han C."/>
            <person name="Tapia R."/>
            <person name="Land M."/>
            <person name="Hauser L."/>
            <person name="Kyrpides N."/>
            <person name="Ivanova N."/>
            <person name="Ovchinnikova G."/>
            <person name="Pagani I."/>
            <person name="Mead D."/>
            <person name="Brumm P."/>
            <person name="Woyke T."/>
        </authorList>
    </citation>
    <scope>NUCLEOTIDE SEQUENCE [LARGE SCALE GENOMIC DNA]</scope>
    <source>
        <strain evidence="3">ATCC 484 / DSM 20113 / JCM 1341 / NBRC 15513 / NCIMB 8980 / NCTC 7547</strain>
    </source>
</reference>
<dbReference type="InterPro" id="IPR020904">
    <property type="entry name" value="Sc_DH/Rdtase_CS"/>
</dbReference>
<dbReference type="Pfam" id="PF13561">
    <property type="entry name" value="adh_short_C2"/>
    <property type="match status" value="1"/>
</dbReference>
<dbReference type="AlphaFoldDB" id="F4H030"/>
<proteinExistence type="inferred from homology"/>
<dbReference type="EMBL" id="CP002666">
    <property type="protein sequence ID" value="AEE44952.1"/>
    <property type="molecule type" value="Genomic_DNA"/>
</dbReference>
<accession>F4H030</accession>
<dbReference type="STRING" id="590998.Celf_0812"/>
<dbReference type="CDD" id="cd05233">
    <property type="entry name" value="SDR_c"/>
    <property type="match status" value="1"/>
</dbReference>
<protein>
    <submittedName>
        <fullName evidence="2">Short-chain dehydrogenase/reductase SDR</fullName>
    </submittedName>
</protein>
<dbReference type="Gene3D" id="3.40.50.720">
    <property type="entry name" value="NAD(P)-binding Rossmann-like Domain"/>
    <property type="match status" value="1"/>
</dbReference>
<dbReference type="eggNOG" id="COG1028">
    <property type="taxonomic scope" value="Bacteria"/>
</dbReference>
<dbReference type="Proteomes" id="UP000008460">
    <property type="component" value="Chromosome"/>
</dbReference>
<comment type="similarity">
    <text evidence="1">Belongs to the short-chain dehydrogenases/reductases (SDR) family.</text>
</comment>
<dbReference type="KEGG" id="cfi:Celf_0812"/>
<dbReference type="InterPro" id="IPR036291">
    <property type="entry name" value="NAD(P)-bd_dom_sf"/>
</dbReference>
<evidence type="ECO:0000313" key="3">
    <source>
        <dbReference type="Proteomes" id="UP000008460"/>
    </source>
</evidence>
<organism evidence="2 3">
    <name type="scientific">Cellulomonas fimi (strain ATCC 484 / DSM 20113 / JCM 1341 / CCUG 24087 / LMG 16345 / NBRC 15513 / NCIMB 8980 / NCTC 7547 / NRS-133)</name>
    <dbReference type="NCBI Taxonomy" id="590998"/>
    <lineage>
        <taxon>Bacteria</taxon>
        <taxon>Bacillati</taxon>
        <taxon>Actinomycetota</taxon>
        <taxon>Actinomycetes</taxon>
        <taxon>Micrococcales</taxon>
        <taxon>Cellulomonadaceae</taxon>
        <taxon>Cellulomonas</taxon>
    </lineage>
</organism>
<evidence type="ECO:0000313" key="2">
    <source>
        <dbReference type="EMBL" id="AEE44952.1"/>
    </source>
</evidence>
<dbReference type="PANTHER" id="PTHR42760">
    <property type="entry name" value="SHORT-CHAIN DEHYDROGENASES/REDUCTASES FAMILY MEMBER"/>
    <property type="match status" value="1"/>
</dbReference>
<dbReference type="PRINTS" id="PR00080">
    <property type="entry name" value="SDRFAMILY"/>
</dbReference>
<evidence type="ECO:0000256" key="1">
    <source>
        <dbReference type="ARBA" id="ARBA00006484"/>
    </source>
</evidence>
<name>F4H030_CELFA</name>